<accession>A0ACC1BY26</accession>
<sequence>MSAHKTSHVRVTDGLDKMTESALCLYSPDMLVSAYKKRFGKWDYHSTIQGGGFGESMVTSSLCSPKEHLSGWDLLPMLNHGAANTKNFSFMALLGYDHNNYHVFLEQCSNTRRSIMFWNPVSEYNSGPTMIKLSEPGTRFFISGGDGSRADGVVEAGEESKG</sequence>
<organism evidence="1 2">
    <name type="scientific">Pistacia atlantica</name>
    <dbReference type="NCBI Taxonomy" id="434234"/>
    <lineage>
        <taxon>Eukaryota</taxon>
        <taxon>Viridiplantae</taxon>
        <taxon>Streptophyta</taxon>
        <taxon>Embryophyta</taxon>
        <taxon>Tracheophyta</taxon>
        <taxon>Spermatophyta</taxon>
        <taxon>Magnoliopsida</taxon>
        <taxon>eudicotyledons</taxon>
        <taxon>Gunneridae</taxon>
        <taxon>Pentapetalae</taxon>
        <taxon>rosids</taxon>
        <taxon>malvids</taxon>
        <taxon>Sapindales</taxon>
        <taxon>Anacardiaceae</taxon>
        <taxon>Pistacia</taxon>
    </lineage>
</organism>
<reference evidence="2" key="1">
    <citation type="journal article" date="2023" name="G3 (Bethesda)">
        <title>Genome assembly and association tests identify interacting loci associated with vigor, precocity, and sex in interspecific pistachio rootstocks.</title>
        <authorList>
            <person name="Palmer W."/>
            <person name="Jacygrad E."/>
            <person name="Sagayaradj S."/>
            <person name="Cavanaugh K."/>
            <person name="Han R."/>
            <person name="Bertier L."/>
            <person name="Beede B."/>
            <person name="Kafkas S."/>
            <person name="Golino D."/>
            <person name="Preece J."/>
            <person name="Michelmore R."/>
        </authorList>
    </citation>
    <scope>NUCLEOTIDE SEQUENCE [LARGE SCALE GENOMIC DNA]</scope>
</reference>
<keyword evidence="2" id="KW-1185">Reference proteome</keyword>
<proteinExistence type="predicted"/>
<comment type="caution">
    <text evidence="1">The sequence shown here is derived from an EMBL/GenBank/DDBJ whole genome shotgun (WGS) entry which is preliminary data.</text>
</comment>
<dbReference type="Proteomes" id="UP001164250">
    <property type="component" value="Chromosome 2"/>
</dbReference>
<gene>
    <name evidence="1" type="ORF">Patl1_19393</name>
</gene>
<protein>
    <submittedName>
        <fullName evidence="1">Uncharacterized protein</fullName>
    </submittedName>
</protein>
<evidence type="ECO:0000313" key="2">
    <source>
        <dbReference type="Proteomes" id="UP001164250"/>
    </source>
</evidence>
<name>A0ACC1BY26_9ROSI</name>
<evidence type="ECO:0000313" key="1">
    <source>
        <dbReference type="EMBL" id="KAJ0104595.1"/>
    </source>
</evidence>
<dbReference type="EMBL" id="CM047898">
    <property type="protein sequence ID" value="KAJ0104595.1"/>
    <property type="molecule type" value="Genomic_DNA"/>
</dbReference>